<feature type="transmembrane region" description="Helical" evidence="1">
    <location>
        <begin position="62"/>
        <end position="82"/>
    </location>
</feature>
<evidence type="ECO:0000259" key="2">
    <source>
        <dbReference type="Pfam" id="PF10328"/>
    </source>
</evidence>
<evidence type="ECO:0000313" key="3">
    <source>
        <dbReference type="EMBL" id="EFP05621.1"/>
    </source>
</evidence>
<keyword evidence="1" id="KW-0472">Membrane</keyword>
<dbReference type="PANTHER" id="PTHR23013:SF32">
    <property type="entry name" value="7TM GPCR SERPENTINE RECEPTOR CLASS X (SRX) DOMAIN-CONTAINING PROTEIN"/>
    <property type="match status" value="1"/>
</dbReference>
<dbReference type="FunCoup" id="E3LPU2">
    <property type="interactions" value="10"/>
</dbReference>
<dbReference type="SUPFAM" id="SSF81321">
    <property type="entry name" value="Family A G protein-coupled receptor-like"/>
    <property type="match status" value="1"/>
</dbReference>
<dbReference type="RefSeq" id="XP_003114283.2">
    <property type="nucleotide sequence ID" value="XM_003114235.2"/>
</dbReference>
<dbReference type="OrthoDB" id="5845782at2759"/>
<feature type="transmembrane region" description="Helical" evidence="1">
    <location>
        <begin position="189"/>
        <end position="216"/>
    </location>
</feature>
<proteinExistence type="predicted"/>
<dbReference type="EMBL" id="DS268412">
    <property type="protein sequence ID" value="EFP05621.1"/>
    <property type="molecule type" value="Genomic_DNA"/>
</dbReference>
<dbReference type="AlphaFoldDB" id="E3LPU2"/>
<dbReference type="Pfam" id="PF10328">
    <property type="entry name" value="7TM_GPCR_Srx"/>
    <property type="match status" value="1"/>
</dbReference>
<dbReference type="STRING" id="31234.E3LPU2"/>
<feature type="transmembrane region" description="Helical" evidence="1">
    <location>
        <begin position="20"/>
        <end position="41"/>
    </location>
</feature>
<dbReference type="InParanoid" id="E3LPU2"/>
<dbReference type="HOGENOM" id="CLU_072408_0_0_1"/>
<evidence type="ECO:0000313" key="4">
    <source>
        <dbReference type="Proteomes" id="UP000008281"/>
    </source>
</evidence>
<dbReference type="Proteomes" id="UP000008281">
    <property type="component" value="Unassembled WGS sequence"/>
</dbReference>
<keyword evidence="1" id="KW-1133">Transmembrane helix</keyword>
<organism evidence="4">
    <name type="scientific">Caenorhabditis remanei</name>
    <name type="common">Caenorhabditis vulgaris</name>
    <dbReference type="NCBI Taxonomy" id="31234"/>
    <lineage>
        <taxon>Eukaryota</taxon>
        <taxon>Metazoa</taxon>
        <taxon>Ecdysozoa</taxon>
        <taxon>Nematoda</taxon>
        <taxon>Chromadorea</taxon>
        <taxon>Rhabditida</taxon>
        <taxon>Rhabditina</taxon>
        <taxon>Rhabditomorpha</taxon>
        <taxon>Rhabditoidea</taxon>
        <taxon>Rhabditidae</taxon>
        <taxon>Peloderinae</taxon>
        <taxon>Caenorhabditis</taxon>
    </lineage>
</organism>
<feature type="transmembrane region" description="Helical" evidence="1">
    <location>
        <begin position="88"/>
        <end position="110"/>
    </location>
</feature>
<keyword evidence="1" id="KW-0812">Transmembrane</keyword>
<dbReference type="CTD" id="9812173"/>
<feature type="transmembrane region" description="Helical" evidence="1">
    <location>
        <begin position="236"/>
        <end position="264"/>
    </location>
</feature>
<feature type="domain" description="7TM GPCR serpentine receptor class x (Srx)" evidence="2">
    <location>
        <begin position="27"/>
        <end position="258"/>
    </location>
</feature>
<dbReference type="InterPro" id="IPR019430">
    <property type="entry name" value="7TM_GPCR_serpentine_rcpt_Srx"/>
</dbReference>
<dbReference type="KEGG" id="crq:GCK72_018133"/>
<sequence length="305" mass="34928">MNSSEPPADFRSWPNSVAAFLMTVDVVFGIFLSGAVVYIYWKDTQQRTSFNFICAVRATNNILVMVLAFVFVYIPGSILVLTSNSFRGFSILPVWLESFFICASLNFYIFNEFQSNYIALNRLIAIYLPIYYNKLCGYHATVFVNSVLYADRFRNIFFETMMRTNSSSYITFSSDILMFTQVSTYNGGLVYMGAILFGIALVANLFTFIKITIFYLKSENRNDSENIRSIKKNMKLFLQTVLQDVLFFIDNFSTFFARFIMIMFNDRFSVLKSAFFPSSSVPVSSVMESSSSRTQPRRQVIAAVA</sequence>
<reference evidence="3" key="1">
    <citation type="submission" date="2007-07" db="EMBL/GenBank/DDBJ databases">
        <title>PCAP assembly of the Caenorhabditis remanei genome.</title>
        <authorList>
            <consortium name="The Caenorhabditis remanei Sequencing Consortium"/>
            <person name="Wilson R.K."/>
        </authorList>
    </citation>
    <scope>NUCLEOTIDE SEQUENCE [LARGE SCALE GENOMIC DNA]</scope>
    <source>
        <strain evidence="3">PB4641</strain>
    </source>
</reference>
<feature type="transmembrane region" description="Helical" evidence="1">
    <location>
        <begin position="131"/>
        <end position="150"/>
    </location>
</feature>
<keyword evidence="4" id="KW-1185">Reference proteome</keyword>
<gene>
    <name evidence="3" type="primary">Cre-srx-76</name>
    <name evidence="3" type="ORF">CRE_27023</name>
</gene>
<protein>
    <submittedName>
        <fullName evidence="3">CRE-SRX-76 protein</fullName>
    </submittedName>
</protein>
<accession>E3LPU2</accession>
<evidence type="ECO:0000256" key="1">
    <source>
        <dbReference type="SAM" id="Phobius"/>
    </source>
</evidence>
<dbReference type="PANTHER" id="PTHR23013">
    <property type="entry name" value="SERPENTINE RECEPTOR"/>
    <property type="match status" value="1"/>
</dbReference>
<dbReference type="OMA" id="IMFNDRF"/>
<dbReference type="GeneID" id="9812173"/>
<dbReference type="eggNOG" id="ENOG502THF1">
    <property type="taxonomic scope" value="Eukaryota"/>
</dbReference>
<dbReference type="Gene3D" id="1.20.1070.10">
    <property type="entry name" value="Rhodopsin 7-helix transmembrane proteins"/>
    <property type="match status" value="1"/>
</dbReference>
<name>E3LPU2_CAERE</name>